<protein>
    <submittedName>
        <fullName evidence="3">Uncharacterized protein LOC107022132</fullName>
    </submittedName>
</protein>
<dbReference type="Proteomes" id="UP000694930">
    <property type="component" value="Chromosome 6"/>
</dbReference>
<sequence>MNVNQQRVIMISMRCDKRPRDELVKMVNDPPKFMITDKTPQLLMDWWNDMHEFRRTKIFKHLGFLTDIMRFSPDRGLIETLIPFWDSTNNVFRFSDFELTPTLEELCGFTGLGQDLRIKTLIAPRSVSRGKFLEQMHIIHPHEECFDNWLVSLEFLYSRYKRRKDFQAMRNNFKVDNTCLLGKNIDKKHSWWHSWEKHRQEAFMVAFLGATIFSRKD</sequence>
<evidence type="ECO:0000313" key="2">
    <source>
        <dbReference type="Proteomes" id="UP000694930"/>
    </source>
</evidence>
<evidence type="ECO:0000313" key="3">
    <source>
        <dbReference type="RefSeq" id="XP_027773713.1"/>
    </source>
</evidence>
<dbReference type="Pfam" id="PF24924">
    <property type="entry name" value="DUF7745"/>
    <property type="match status" value="1"/>
</dbReference>
<proteinExistence type="predicted"/>
<keyword evidence="2" id="KW-1185">Reference proteome</keyword>
<dbReference type="RefSeq" id="XP_027773713.1">
    <property type="nucleotide sequence ID" value="XM_027917912.1"/>
</dbReference>
<organism evidence="2 3">
    <name type="scientific">Solanum pennellii</name>
    <name type="common">Tomato</name>
    <name type="synonym">Lycopersicon pennellii</name>
    <dbReference type="NCBI Taxonomy" id="28526"/>
    <lineage>
        <taxon>Eukaryota</taxon>
        <taxon>Viridiplantae</taxon>
        <taxon>Streptophyta</taxon>
        <taxon>Embryophyta</taxon>
        <taxon>Tracheophyta</taxon>
        <taxon>Spermatophyta</taxon>
        <taxon>Magnoliopsida</taxon>
        <taxon>eudicotyledons</taxon>
        <taxon>Gunneridae</taxon>
        <taxon>Pentapetalae</taxon>
        <taxon>asterids</taxon>
        <taxon>lamiids</taxon>
        <taxon>Solanales</taxon>
        <taxon>Solanaceae</taxon>
        <taxon>Solanoideae</taxon>
        <taxon>Solaneae</taxon>
        <taxon>Solanum</taxon>
        <taxon>Solanum subgen. Lycopersicon</taxon>
    </lineage>
</organism>
<feature type="domain" description="DUF7745" evidence="1">
    <location>
        <begin position="50"/>
        <end position="112"/>
    </location>
</feature>
<reference evidence="3" key="2">
    <citation type="submission" date="2025-08" db="UniProtKB">
        <authorList>
            <consortium name="RefSeq"/>
        </authorList>
    </citation>
    <scope>IDENTIFICATION</scope>
</reference>
<gene>
    <name evidence="3" type="primary">LOC107022132</name>
</gene>
<reference evidence="2" key="1">
    <citation type="journal article" date="2014" name="Nat. Genet.">
        <title>The genome of the stress-tolerant wild tomato species Solanum pennellii.</title>
        <authorList>
            <person name="Bolger A."/>
            <person name="Scossa F."/>
            <person name="Bolger M.E."/>
            <person name="Lanz C."/>
            <person name="Maumus F."/>
            <person name="Tohge T."/>
            <person name="Quesneville H."/>
            <person name="Alseekh S."/>
            <person name="Sorensen I."/>
            <person name="Lichtenstein G."/>
            <person name="Fich E.A."/>
            <person name="Conte M."/>
            <person name="Keller H."/>
            <person name="Schneeberger K."/>
            <person name="Schwacke R."/>
            <person name="Ofner I."/>
            <person name="Vrebalov J."/>
            <person name="Xu Y."/>
            <person name="Osorio S."/>
            <person name="Aflitos S.A."/>
            <person name="Schijlen E."/>
            <person name="Jimenez-Gomez J.M."/>
            <person name="Ryngajllo M."/>
            <person name="Kimura S."/>
            <person name="Kumar R."/>
            <person name="Koenig D."/>
            <person name="Headland L.R."/>
            <person name="Maloof J.N."/>
            <person name="Sinha N."/>
            <person name="van Ham R.C."/>
            <person name="Lankhorst R.K."/>
            <person name="Mao L."/>
            <person name="Vogel A."/>
            <person name="Arsova B."/>
            <person name="Panstruga R."/>
            <person name="Fei Z."/>
            <person name="Rose J.K."/>
            <person name="Zamir D."/>
            <person name="Carrari F."/>
            <person name="Giovannoni J.J."/>
            <person name="Weigel D."/>
            <person name="Usadel B."/>
            <person name="Fernie A.R."/>
        </authorList>
    </citation>
    <scope>NUCLEOTIDE SEQUENCE [LARGE SCALE GENOMIC DNA]</scope>
    <source>
        <strain evidence="2">cv. LA0716</strain>
    </source>
</reference>
<evidence type="ECO:0000259" key="1">
    <source>
        <dbReference type="Pfam" id="PF24924"/>
    </source>
</evidence>
<accession>A0ABM1VD95</accession>
<dbReference type="InterPro" id="IPR056647">
    <property type="entry name" value="DUF7745"/>
</dbReference>
<name>A0ABM1VD95_SOLPN</name>
<dbReference type="GeneID" id="107022132"/>